<comment type="caution">
    <text evidence="2">The sequence shown here is derived from an EMBL/GenBank/DDBJ whole genome shotgun (WGS) entry which is preliminary data.</text>
</comment>
<gene>
    <name evidence="2" type="ORF">HHUSO_G35264</name>
</gene>
<name>A0ABR0Y4L2_HUSHU</name>
<protein>
    <recommendedName>
        <fullName evidence="4">Interleukin-17 receptor C/E N-terminal domain-containing protein</fullName>
    </recommendedName>
</protein>
<keyword evidence="1" id="KW-1133">Transmembrane helix</keyword>
<accession>A0ABR0Y4L2</accession>
<evidence type="ECO:0000256" key="1">
    <source>
        <dbReference type="SAM" id="Phobius"/>
    </source>
</evidence>
<proteinExistence type="predicted"/>
<keyword evidence="3" id="KW-1185">Reference proteome</keyword>
<feature type="transmembrane region" description="Helical" evidence="1">
    <location>
        <begin position="6"/>
        <end position="27"/>
    </location>
</feature>
<evidence type="ECO:0000313" key="2">
    <source>
        <dbReference type="EMBL" id="KAK6467269.1"/>
    </source>
</evidence>
<organism evidence="2 3">
    <name type="scientific">Huso huso</name>
    <name type="common">Beluga</name>
    <name type="synonym">Acipenser huso</name>
    <dbReference type="NCBI Taxonomy" id="61971"/>
    <lineage>
        <taxon>Eukaryota</taxon>
        <taxon>Metazoa</taxon>
        <taxon>Chordata</taxon>
        <taxon>Craniata</taxon>
        <taxon>Vertebrata</taxon>
        <taxon>Euteleostomi</taxon>
        <taxon>Actinopterygii</taxon>
        <taxon>Chondrostei</taxon>
        <taxon>Acipenseriformes</taxon>
        <taxon>Acipenseridae</taxon>
        <taxon>Huso</taxon>
    </lineage>
</organism>
<sequence>MQFSCSLGVGCCLLLSVFVNLGGFLLVSGNNRLCKEGDQLLSRVPNQLSMPSECMWKCTLQTYQWMVSRRDRVTVRLHTAVMGEQGEHCWPLQLPCGKGELLQKVFVLLPLRDEAMDSAAPLELRPTSPAEPELLSPHSGQAALSQECGLRFDITTVFTARKNTLQFCVEPLLSGHPAPSSLTGALKCPPFLATVWIRRRPLEGNKMGN</sequence>
<evidence type="ECO:0000313" key="3">
    <source>
        <dbReference type="Proteomes" id="UP001369086"/>
    </source>
</evidence>
<dbReference type="Proteomes" id="UP001369086">
    <property type="component" value="Unassembled WGS sequence"/>
</dbReference>
<reference evidence="2 3" key="1">
    <citation type="submission" date="2021-05" db="EMBL/GenBank/DDBJ databases">
        <authorList>
            <person name="Zahm M."/>
            <person name="Klopp C."/>
            <person name="Cabau C."/>
            <person name="Kuhl H."/>
            <person name="Suciu R."/>
            <person name="Ciorpac M."/>
            <person name="Holostenco D."/>
            <person name="Gessner J."/>
            <person name="Wuertz S."/>
            <person name="Hohne C."/>
            <person name="Stock M."/>
            <person name="Gislard M."/>
            <person name="Lluch J."/>
            <person name="Milhes M."/>
            <person name="Lampietro C."/>
            <person name="Lopez Roques C."/>
            <person name="Donnadieu C."/>
            <person name="Du K."/>
            <person name="Schartl M."/>
            <person name="Guiguen Y."/>
        </authorList>
    </citation>
    <scope>NUCLEOTIDE SEQUENCE [LARGE SCALE GENOMIC DNA]</scope>
    <source>
        <strain evidence="2">Hh-F2</strain>
        <tissue evidence="2">Blood</tissue>
    </source>
</reference>
<keyword evidence="1" id="KW-0472">Membrane</keyword>
<dbReference type="EMBL" id="JAHFZB010000050">
    <property type="protein sequence ID" value="KAK6467269.1"/>
    <property type="molecule type" value="Genomic_DNA"/>
</dbReference>
<evidence type="ECO:0008006" key="4">
    <source>
        <dbReference type="Google" id="ProtNLM"/>
    </source>
</evidence>
<keyword evidence="1" id="KW-0812">Transmembrane</keyword>